<evidence type="ECO:0000259" key="4">
    <source>
        <dbReference type="Pfam" id="PF18578"/>
    </source>
</evidence>
<keyword evidence="1" id="KW-0143">Chaperone</keyword>
<proteinExistence type="predicted"/>
<feature type="domain" description="Rubisco accumulation factor 1 alpha-helical" evidence="4">
    <location>
        <begin position="171"/>
        <end position="278"/>
    </location>
</feature>
<accession>A0ABD3TBV4</accession>
<protein>
    <submittedName>
        <fullName evidence="6">Uncharacterized protein</fullName>
    </submittedName>
</protein>
<feature type="compositionally biased region" description="Pro residues" evidence="2">
    <location>
        <begin position="32"/>
        <end position="41"/>
    </location>
</feature>
<dbReference type="Pfam" id="PF18578">
    <property type="entry name" value="Raf1_N"/>
    <property type="match status" value="1"/>
</dbReference>
<dbReference type="InterPro" id="IPR041358">
    <property type="entry name" value="Raf1_N"/>
</dbReference>
<feature type="region of interest" description="Disordered" evidence="2">
    <location>
        <begin position="22"/>
        <end position="41"/>
    </location>
</feature>
<gene>
    <name evidence="6" type="ORF">ACJIZ3_008789</name>
</gene>
<evidence type="ECO:0000313" key="6">
    <source>
        <dbReference type="EMBL" id="KAL3834053.1"/>
    </source>
</evidence>
<feature type="domain" description="Rubisco accumulation factor 1 helix turn helix" evidence="5">
    <location>
        <begin position="96"/>
        <end position="156"/>
    </location>
</feature>
<evidence type="ECO:0000259" key="5">
    <source>
        <dbReference type="Pfam" id="PF18579"/>
    </source>
</evidence>
<feature type="domain" description="Rubisco accumulation factor 1 C-terminal" evidence="3">
    <location>
        <begin position="302"/>
        <end position="455"/>
    </location>
</feature>
<dbReference type="Proteomes" id="UP001634393">
    <property type="component" value="Unassembled WGS sequence"/>
</dbReference>
<dbReference type="EMBL" id="JBJXBP010000004">
    <property type="protein sequence ID" value="KAL3834053.1"/>
    <property type="molecule type" value="Genomic_DNA"/>
</dbReference>
<dbReference type="InterPro" id="IPR037494">
    <property type="entry name" value="RAF1"/>
</dbReference>
<evidence type="ECO:0000256" key="1">
    <source>
        <dbReference type="ARBA" id="ARBA00023186"/>
    </source>
</evidence>
<comment type="caution">
    <text evidence="6">The sequence shown here is derived from an EMBL/GenBank/DDBJ whole genome shotgun (WGS) entry which is preliminary data.</text>
</comment>
<reference evidence="6 7" key="1">
    <citation type="submission" date="2024-12" db="EMBL/GenBank/DDBJ databases">
        <title>The unique morphological basis and parallel evolutionary history of personate flowers in Penstemon.</title>
        <authorList>
            <person name="Depatie T.H."/>
            <person name="Wessinger C.A."/>
        </authorList>
    </citation>
    <scope>NUCLEOTIDE SEQUENCE [LARGE SCALE GENOMIC DNA]</scope>
    <source>
        <strain evidence="6">WTNN_2</strain>
        <tissue evidence="6">Leaf</tissue>
    </source>
</reference>
<dbReference type="PANTHER" id="PTHR35299">
    <property type="entry name" value="RUBISCO ACCUMULATION FACTOR 1"/>
    <property type="match status" value="1"/>
</dbReference>
<name>A0ABD3TBV4_9LAMI</name>
<organism evidence="6 7">
    <name type="scientific">Penstemon smallii</name>
    <dbReference type="NCBI Taxonomy" id="265156"/>
    <lineage>
        <taxon>Eukaryota</taxon>
        <taxon>Viridiplantae</taxon>
        <taxon>Streptophyta</taxon>
        <taxon>Embryophyta</taxon>
        <taxon>Tracheophyta</taxon>
        <taxon>Spermatophyta</taxon>
        <taxon>Magnoliopsida</taxon>
        <taxon>eudicotyledons</taxon>
        <taxon>Gunneridae</taxon>
        <taxon>Pentapetalae</taxon>
        <taxon>asterids</taxon>
        <taxon>lamiids</taxon>
        <taxon>Lamiales</taxon>
        <taxon>Plantaginaceae</taxon>
        <taxon>Cheloneae</taxon>
        <taxon>Penstemon</taxon>
    </lineage>
</organism>
<evidence type="ECO:0000313" key="7">
    <source>
        <dbReference type="Proteomes" id="UP001634393"/>
    </source>
</evidence>
<sequence length="468" mass="52493">MFSSSITLNYLKGPKPLFLSTPFLPNHHHHPPPPQYSQKPPPPFSISALILPSSYSSSSNKQQSLILPSSKNQEKHLYQPYRPPPSPLPSQYRTLDTNGRLEILTNRLGRWFEYAPLIPSIIQEGFTSSTLEEITGITSREQNVLVVAAQVRDSLVETTDDKTVSFFDSPNSPDILYELRILSNPQRAVSAKFIIDNGFDDARRVEELARSMKDYPKREGLRGWECFDGNSPGDCLGFMYFRQAYEHKSASFPEFSKAALTRALEVVETEKAKERVVGDLESKDVEGEGEGEELNLDLEVTVPVVRMAVGEVADSSMVVVLPVCRAEMREVDVEGAPWECGMGGEFGVMESEKDWNRWVVLPGWGPVSMLRRGGVAVKFSKGRGVLPWRNKRRDVEEEILVVADRGRKAVEFDDGCYLVVSDEGKGLKVERGSKLKEMKVEMSLGIVVLVVRPPREDANEDLGDQDWE</sequence>
<dbReference type="PANTHER" id="PTHR35299:SF3">
    <property type="entry name" value="RUBISCO ACCUMULATION FACTOR 1.2, CHLOROPLASTIC"/>
    <property type="match status" value="1"/>
</dbReference>
<evidence type="ECO:0000256" key="2">
    <source>
        <dbReference type="SAM" id="MobiDB-lite"/>
    </source>
</evidence>
<dbReference type="Pfam" id="PF18087">
    <property type="entry name" value="RuBisCo_chap_C"/>
    <property type="match status" value="1"/>
</dbReference>
<evidence type="ECO:0000259" key="3">
    <source>
        <dbReference type="Pfam" id="PF18087"/>
    </source>
</evidence>
<dbReference type="InterPro" id="IPR040858">
    <property type="entry name" value="Raf1_C"/>
</dbReference>
<dbReference type="AlphaFoldDB" id="A0ABD3TBV4"/>
<dbReference type="GO" id="GO:0110102">
    <property type="term" value="P:ribulose bisphosphate carboxylase complex assembly"/>
    <property type="evidence" value="ECO:0007669"/>
    <property type="project" value="UniProtKB-ARBA"/>
</dbReference>
<dbReference type="InterPro" id="IPR040781">
    <property type="entry name" value="Raf1_HTH"/>
</dbReference>
<keyword evidence="7" id="KW-1185">Reference proteome</keyword>
<dbReference type="Pfam" id="PF18579">
    <property type="entry name" value="Raf1_HTH"/>
    <property type="match status" value="1"/>
</dbReference>